<gene>
    <name evidence="3" type="ORF">PXEA_LOCUS26449</name>
</gene>
<keyword evidence="2" id="KW-0812">Transmembrane</keyword>
<evidence type="ECO:0000256" key="1">
    <source>
        <dbReference type="SAM" id="MobiDB-lite"/>
    </source>
</evidence>
<comment type="caution">
    <text evidence="3">The sequence shown here is derived from an EMBL/GenBank/DDBJ whole genome shotgun (WGS) entry which is preliminary data.</text>
</comment>
<feature type="transmembrane region" description="Helical" evidence="2">
    <location>
        <begin position="61"/>
        <end position="85"/>
    </location>
</feature>
<keyword evidence="4" id="KW-1185">Reference proteome</keyword>
<dbReference type="EMBL" id="CAAALY010245024">
    <property type="protein sequence ID" value="VEL33009.1"/>
    <property type="molecule type" value="Genomic_DNA"/>
</dbReference>
<name>A0A3S5BP96_9PLAT</name>
<feature type="region of interest" description="Disordered" evidence="1">
    <location>
        <begin position="1"/>
        <end position="46"/>
    </location>
</feature>
<proteinExistence type="predicted"/>
<keyword evidence="2" id="KW-0472">Membrane</keyword>
<reference evidence="3" key="1">
    <citation type="submission" date="2018-11" db="EMBL/GenBank/DDBJ databases">
        <authorList>
            <consortium name="Pathogen Informatics"/>
        </authorList>
    </citation>
    <scope>NUCLEOTIDE SEQUENCE</scope>
</reference>
<organism evidence="3 4">
    <name type="scientific">Protopolystoma xenopodis</name>
    <dbReference type="NCBI Taxonomy" id="117903"/>
    <lineage>
        <taxon>Eukaryota</taxon>
        <taxon>Metazoa</taxon>
        <taxon>Spiralia</taxon>
        <taxon>Lophotrochozoa</taxon>
        <taxon>Platyhelminthes</taxon>
        <taxon>Monogenea</taxon>
        <taxon>Polyopisthocotylea</taxon>
        <taxon>Polystomatidea</taxon>
        <taxon>Polystomatidae</taxon>
        <taxon>Protopolystoma</taxon>
    </lineage>
</organism>
<feature type="compositionally biased region" description="Polar residues" evidence="1">
    <location>
        <begin position="15"/>
        <end position="37"/>
    </location>
</feature>
<accession>A0A3S5BP96</accession>
<evidence type="ECO:0000313" key="4">
    <source>
        <dbReference type="Proteomes" id="UP000784294"/>
    </source>
</evidence>
<protein>
    <submittedName>
        <fullName evidence="3">Uncharacterized protein</fullName>
    </submittedName>
</protein>
<dbReference type="AlphaFoldDB" id="A0A3S5BP96"/>
<dbReference type="OrthoDB" id="2146116at2759"/>
<dbReference type="Proteomes" id="UP000784294">
    <property type="component" value="Unassembled WGS sequence"/>
</dbReference>
<evidence type="ECO:0000256" key="2">
    <source>
        <dbReference type="SAM" id="Phobius"/>
    </source>
</evidence>
<evidence type="ECO:0000313" key="3">
    <source>
        <dbReference type="EMBL" id="VEL33009.1"/>
    </source>
</evidence>
<keyword evidence="2" id="KW-1133">Transmembrane helix</keyword>
<sequence>MTRPVAATLEAARVSSGNQQSQSDATPSARPNQQHPDQPQAWPRLRRLTPRLAHPLHRRRLFVMLAAGASWLALANLAAGVFWHLPLARCPWCKYLTCLPLLTSLCDSLEVDVTRRTECISIL</sequence>